<dbReference type="Gene3D" id="2.30.110.10">
    <property type="entry name" value="Electron Transport, Fmn-binding Protein, Chain A"/>
    <property type="match status" value="1"/>
</dbReference>
<dbReference type="NCBIfam" id="TIGR00026">
    <property type="entry name" value="hi_GC_TIGR00026"/>
    <property type="match status" value="1"/>
</dbReference>
<protein>
    <submittedName>
        <fullName evidence="1">Deazaflavin-dependent oxidoreductase, nitroreductase family</fullName>
    </submittedName>
</protein>
<evidence type="ECO:0000313" key="2">
    <source>
        <dbReference type="Proteomes" id="UP000198878"/>
    </source>
</evidence>
<keyword evidence="2" id="KW-1185">Reference proteome</keyword>
<dbReference type="Pfam" id="PF04075">
    <property type="entry name" value="F420H2_quin_red"/>
    <property type="match status" value="1"/>
</dbReference>
<name>A0A1H5QT10_9PSEU</name>
<sequence length="148" mass="16635">MTAARYIEPKKSTNAFNEAVAKLTRLGFSVWGSRVLTVVGRKSGEPRSVPVNLLTVDGVRYLVAPRGETQWVRNLRAAGEGTLRVGKRVEAFTFRELADDEKPGILRAYLKRWKFEVGVFFDGVDAKASEEKLREIAPGYPIFEIFTK</sequence>
<dbReference type="RefSeq" id="WP_091389354.1">
    <property type="nucleotide sequence ID" value="NZ_FNUJ01000004.1"/>
</dbReference>
<gene>
    <name evidence="1" type="ORF">SAMN05421837_104455</name>
</gene>
<dbReference type="AlphaFoldDB" id="A0A1H5QT10"/>
<proteinExistence type="predicted"/>
<dbReference type="Proteomes" id="UP000198878">
    <property type="component" value="Unassembled WGS sequence"/>
</dbReference>
<accession>A0A1H5QT10</accession>
<organism evidence="1 2">
    <name type="scientific">Amycolatopsis pretoriensis</name>
    <dbReference type="NCBI Taxonomy" id="218821"/>
    <lineage>
        <taxon>Bacteria</taxon>
        <taxon>Bacillati</taxon>
        <taxon>Actinomycetota</taxon>
        <taxon>Actinomycetes</taxon>
        <taxon>Pseudonocardiales</taxon>
        <taxon>Pseudonocardiaceae</taxon>
        <taxon>Amycolatopsis</taxon>
    </lineage>
</organism>
<evidence type="ECO:0000313" key="1">
    <source>
        <dbReference type="EMBL" id="SEF28984.1"/>
    </source>
</evidence>
<reference evidence="2" key="1">
    <citation type="submission" date="2016-10" db="EMBL/GenBank/DDBJ databases">
        <authorList>
            <person name="Varghese N."/>
            <person name="Submissions S."/>
        </authorList>
    </citation>
    <scope>NUCLEOTIDE SEQUENCE [LARGE SCALE GENOMIC DNA]</scope>
    <source>
        <strain evidence="2">DSM 44654</strain>
    </source>
</reference>
<dbReference type="InterPro" id="IPR012349">
    <property type="entry name" value="Split_barrel_FMN-bd"/>
</dbReference>
<dbReference type="GO" id="GO:0016491">
    <property type="term" value="F:oxidoreductase activity"/>
    <property type="evidence" value="ECO:0007669"/>
    <property type="project" value="InterPro"/>
</dbReference>
<dbReference type="STRING" id="218821.SAMN05421837_104455"/>
<dbReference type="InterPro" id="IPR004378">
    <property type="entry name" value="F420H2_quin_Rdtase"/>
</dbReference>
<dbReference type="EMBL" id="FNUJ01000004">
    <property type="protein sequence ID" value="SEF28984.1"/>
    <property type="molecule type" value="Genomic_DNA"/>
</dbReference>